<dbReference type="Pfam" id="PF03960">
    <property type="entry name" value="ArsC"/>
    <property type="match status" value="1"/>
</dbReference>
<dbReference type="NCBIfam" id="NF008107">
    <property type="entry name" value="PRK10853.1"/>
    <property type="match status" value="1"/>
</dbReference>
<evidence type="ECO:0008006" key="5">
    <source>
        <dbReference type="Google" id="ProtNLM"/>
    </source>
</evidence>
<dbReference type="InterPro" id="IPR006660">
    <property type="entry name" value="Arsenate_reductase-like"/>
</dbReference>
<evidence type="ECO:0000256" key="1">
    <source>
        <dbReference type="ARBA" id="ARBA00007198"/>
    </source>
</evidence>
<dbReference type="SUPFAM" id="SSF52833">
    <property type="entry name" value="Thioredoxin-like"/>
    <property type="match status" value="1"/>
</dbReference>
<dbReference type="PANTHER" id="PTHR30041:SF8">
    <property type="entry name" value="PROTEIN YFFB"/>
    <property type="match status" value="1"/>
</dbReference>
<name>G2KSE0_MICAA</name>
<evidence type="ECO:0000313" key="4">
    <source>
        <dbReference type="Proteomes" id="UP000009286"/>
    </source>
</evidence>
<comment type="similarity">
    <text evidence="1 2">Belongs to the ArsC family.</text>
</comment>
<dbReference type="OrthoDB" id="9803749at2"/>
<evidence type="ECO:0000256" key="2">
    <source>
        <dbReference type="PROSITE-ProRule" id="PRU01282"/>
    </source>
</evidence>
<dbReference type="Proteomes" id="UP000009286">
    <property type="component" value="Chromosome"/>
</dbReference>
<dbReference type="eggNOG" id="COG1393">
    <property type="taxonomic scope" value="Bacteria"/>
</dbReference>
<dbReference type="KEGG" id="mai:MICA_891"/>
<dbReference type="InterPro" id="IPR006504">
    <property type="entry name" value="Tscrpt_reg_Spx/MgsR"/>
</dbReference>
<dbReference type="EMBL" id="CP002382">
    <property type="protein sequence ID" value="AEP09224.1"/>
    <property type="molecule type" value="Genomic_DNA"/>
</dbReference>
<proteinExistence type="inferred from homology"/>
<dbReference type="HOGENOM" id="CLU_116644_2_1_5"/>
<dbReference type="AlphaFoldDB" id="G2KSE0"/>
<keyword evidence="4" id="KW-1185">Reference proteome</keyword>
<evidence type="ECO:0000313" key="3">
    <source>
        <dbReference type="EMBL" id="AEP09224.1"/>
    </source>
</evidence>
<dbReference type="NCBIfam" id="TIGR01617">
    <property type="entry name" value="arsC_related"/>
    <property type="match status" value="1"/>
</dbReference>
<sequence>MAPVKIYGIKNCDTMKKAFTWLDTHNHAYDFHDYKKEGADLDVLKSAIAQHGWDTVINRKGTSWRALPDDVKDNMTEKSAIKAAMDNPSLIKRPLLVKGKTIHLGFTPDDYQKLFK</sequence>
<protein>
    <recommendedName>
        <fullName evidence="5">ArsC family reductase</fullName>
    </recommendedName>
</protein>
<dbReference type="PROSITE" id="PS51353">
    <property type="entry name" value="ARSC"/>
    <property type="match status" value="1"/>
</dbReference>
<organism evidence="3 4">
    <name type="scientific">Micavibrio aeruginosavorus (strain ARL-13)</name>
    <dbReference type="NCBI Taxonomy" id="856793"/>
    <lineage>
        <taxon>Bacteria</taxon>
        <taxon>Pseudomonadati</taxon>
        <taxon>Bdellovibrionota</taxon>
        <taxon>Bdellovibrionia</taxon>
        <taxon>Bdellovibrionales</taxon>
        <taxon>Pseudobdellovibrionaceae</taxon>
        <taxon>Micavibrio</taxon>
    </lineage>
</organism>
<dbReference type="InterPro" id="IPR036249">
    <property type="entry name" value="Thioredoxin-like_sf"/>
</dbReference>
<dbReference type="RefSeq" id="WP_014102447.1">
    <property type="nucleotide sequence ID" value="NC_016026.1"/>
</dbReference>
<dbReference type="CDD" id="cd03035">
    <property type="entry name" value="ArsC_Yffb"/>
    <property type="match status" value="1"/>
</dbReference>
<gene>
    <name evidence="3" type="ordered locus">MICA_891</name>
</gene>
<reference evidence="3 4" key="1">
    <citation type="journal article" date="2011" name="BMC Genomics">
        <title>Genomic insights into an obligate epibiotic bacterial predator: Micavibrio aeruginosavorus ARL-13.</title>
        <authorList>
            <person name="Wang Z."/>
            <person name="Kadouri D."/>
            <person name="Wu M."/>
        </authorList>
    </citation>
    <scope>NUCLEOTIDE SEQUENCE [LARGE SCALE GENOMIC DNA]</scope>
    <source>
        <strain evidence="3 4">ARL-13</strain>
    </source>
</reference>
<dbReference type="Gene3D" id="3.40.30.10">
    <property type="entry name" value="Glutaredoxin"/>
    <property type="match status" value="1"/>
</dbReference>
<dbReference type="PANTHER" id="PTHR30041">
    <property type="entry name" value="ARSENATE REDUCTASE"/>
    <property type="match status" value="1"/>
</dbReference>
<dbReference type="STRING" id="856793.MICA_891"/>
<accession>G2KSE0</accession>